<dbReference type="InterPro" id="IPR018097">
    <property type="entry name" value="EGF_Ca-bd_CS"/>
</dbReference>
<evidence type="ECO:0000256" key="2">
    <source>
        <dbReference type="ARBA" id="ARBA00022737"/>
    </source>
</evidence>
<keyword evidence="3 4" id="KW-1015">Disulfide bond</keyword>
<dbReference type="PANTHER" id="PTHR24049">
    <property type="entry name" value="CRUMBS FAMILY MEMBER"/>
    <property type="match status" value="1"/>
</dbReference>
<reference evidence="7 8" key="1">
    <citation type="journal article" date="2023" name="Mol. Biol. Evol.">
        <title>Genomics of Secondarily Temperate Adaptation in the Only Non-Antarctic Icefish.</title>
        <authorList>
            <person name="Rivera-Colon A.G."/>
            <person name="Rayamajhi N."/>
            <person name="Minhas B.F."/>
            <person name="Madrigal G."/>
            <person name="Bilyk K.T."/>
            <person name="Yoon V."/>
            <person name="Hune M."/>
            <person name="Gregory S."/>
            <person name="Cheng C.H.C."/>
            <person name="Catchen J.M."/>
        </authorList>
    </citation>
    <scope>NUCLEOTIDE SEQUENCE [LARGE SCALE GENOMIC DNA]</scope>
    <source>
        <strain evidence="7">JC2023a</strain>
    </source>
</reference>
<dbReference type="PROSITE" id="PS01186">
    <property type="entry name" value="EGF_2"/>
    <property type="match status" value="1"/>
</dbReference>
<feature type="compositionally biased region" description="Basic and acidic residues" evidence="5">
    <location>
        <begin position="73"/>
        <end position="95"/>
    </location>
</feature>
<evidence type="ECO:0000259" key="6">
    <source>
        <dbReference type="PROSITE" id="PS50026"/>
    </source>
</evidence>
<dbReference type="SMART" id="SM00181">
    <property type="entry name" value="EGF"/>
    <property type="match status" value="2"/>
</dbReference>
<feature type="domain" description="EGF-like" evidence="6">
    <location>
        <begin position="158"/>
        <end position="200"/>
    </location>
</feature>
<evidence type="ECO:0000256" key="4">
    <source>
        <dbReference type="PROSITE-ProRule" id="PRU00076"/>
    </source>
</evidence>
<dbReference type="Pfam" id="PF12661">
    <property type="entry name" value="hEGF"/>
    <property type="match status" value="1"/>
</dbReference>
<dbReference type="CDD" id="cd00054">
    <property type="entry name" value="EGF_CA"/>
    <property type="match status" value="1"/>
</dbReference>
<dbReference type="InterPro" id="IPR001881">
    <property type="entry name" value="EGF-like_Ca-bd_dom"/>
</dbReference>
<evidence type="ECO:0000313" key="7">
    <source>
        <dbReference type="EMBL" id="KAK5909135.1"/>
    </source>
</evidence>
<comment type="caution">
    <text evidence="4">Lacks conserved residue(s) required for the propagation of feature annotation.</text>
</comment>
<dbReference type="SUPFAM" id="SSF57196">
    <property type="entry name" value="EGF/Laminin"/>
    <property type="match status" value="1"/>
</dbReference>
<accession>A0AAN8CVG1</accession>
<dbReference type="PROSITE" id="PS00010">
    <property type="entry name" value="ASX_HYDROXYL"/>
    <property type="match status" value="1"/>
</dbReference>
<dbReference type="SUPFAM" id="SSF49899">
    <property type="entry name" value="Concanavalin A-like lectins/glucanases"/>
    <property type="match status" value="1"/>
</dbReference>
<feature type="domain" description="EGF-like" evidence="6">
    <location>
        <begin position="202"/>
        <end position="243"/>
    </location>
</feature>
<name>A0AAN8CVG1_9TELE</name>
<feature type="disulfide bond" evidence="4">
    <location>
        <begin position="233"/>
        <end position="242"/>
    </location>
</feature>
<dbReference type="Gene3D" id="2.60.120.200">
    <property type="match status" value="1"/>
</dbReference>
<evidence type="ECO:0000256" key="3">
    <source>
        <dbReference type="ARBA" id="ARBA00023157"/>
    </source>
</evidence>
<dbReference type="InterPro" id="IPR000742">
    <property type="entry name" value="EGF"/>
</dbReference>
<organism evidence="7 8">
    <name type="scientific">Champsocephalus esox</name>
    <name type="common">pike icefish</name>
    <dbReference type="NCBI Taxonomy" id="159716"/>
    <lineage>
        <taxon>Eukaryota</taxon>
        <taxon>Metazoa</taxon>
        <taxon>Chordata</taxon>
        <taxon>Craniata</taxon>
        <taxon>Vertebrata</taxon>
        <taxon>Euteleostomi</taxon>
        <taxon>Actinopterygii</taxon>
        <taxon>Neopterygii</taxon>
        <taxon>Teleostei</taxon>
        <taxon>Neoteleostei</taxon>
        <taxon>Acanthomorphata</taxon>
        <taxon>Eupercaria</taxon>
        <taxon>Perciformes</taxon>
        <taxon>Notothenioidei</taxon>
        <taxon>Channichthyidae</taxon>
        <taxon>Champsocephalus</taxon>
    </lineage>
</organism>
<keyword evidence="8" id="KW-1185">Reference proteome</keyword>
<keyword evidence="1 4" id="KW-0245">EGF-like domain</keyword>
<dbReference type="AlphaFoldDB" id="A0AAN8CVG1"/>
<dbReference type="Pfam" id="PF00008">
    <property type="entry name" value="EGF"/>
    <property type="match status" value="1"/>
</dbReference>
<dbReference type="InterPro" id="IPR000152">
    <property type="entry name" value="EGF-type_Asp/Asn_hydroxyl_site"/>
</dbReference>
<protein>
    <recommendedName>
        <fullName evidence="6">EGF-like domain-containing protein</fullName>
    </recommendedName>
</protein>
<dbReference type="GO" id="GO:0005509">
    <property type="term" value="F:calcium ion binding"/>
    <property type="evidence" value="ECO:0007669"/>
    <property type="project" value="InterPro"/>
</dbReference>
<dbReference type="InterPro" id="IPR013320">
    <property type="entry name" value="ConA-like_dom_sf"/>
</dbReference>
<gene>
    <name evidence="7" type="ORF">CesoFtcFv8_003092</name>
</gene>
<evidence type="ECO:0000256" key="5">
    <source>
        <dbReference type="SAM" id="MobiDB-lite"/>
    </source>
</evidence>
<proteinExistence type="predicted"/>
<dbReference type="EMBL" id="JAULUE010002048">
    <property type="protein sequence ID" value="KAK5909135.1"/>
    <property type="molecule type" value="Genomic_DNA"/>
</dbReference>
<dbReference type="Gene3D" id="2.10.25.10">
    <property type="entry name" value="Laminin"/>
    <property type="match status" value="2"/>
</dbReference>
<comment type="caution">
    <text evidence="7">The sequence shown here is derived from an EMBL/GenBank/DDBJ whole genome shotgun (WGS) entry which is preliminary data.</text>
</comment>
<sequence>MVHPAWAGTLSLQRPLQVRWSSSCPRWAFTGQHMDVGGMQAALHSSCQTLTGASFRLQAYRSVRAGLQTGEEQGVREGVRKGDRREGGGEGGEAKMGRAACESLLPGTEWRSGGAAALRRRVLLLSVLLTHRTMGGHRLRLLCCWGLWWLTGVHCEVDVNECDSSPCQNGATCEDFSNSYRCVCPVPEPGHAPWGGRHCDVRLEGCTQHQCQHGAGCIPVLTDAEEHDYSCLCPPGWTGGRCNTSTTFSFNSAGYIYMQLPVSQSRTQREAKDRHRGLHMHVRFRSTLPDMLLYHRGSAERFMALELVGGSLQARVKSGKVLQVVYPRPGERRGVAPGHRHHG</sequence>
<dbReference type="InterPro" id="IPR013032">
    <property type="entry name" value="EGF-like_CS"/>
</dbReference>
<dbReference type="PROSITE" id="PS50026">
    <property type="entry name" value="EGF_3"/>
    <property type="match status" value="2"/>
</dbReference>
<dbReference type="PROSITE" id="PS01187">
    <property type="entry name" value="EGF_CA"/>
    <property type="match status" value="1"/>
</dbReference>
<dbReference type="PROSITE" id="PS00022">
    <property type="entry name" value="EGF_1"/>
    <property type="match status" value="1"/>
</dbReference>
<evidence type="ECO:0000256" key="1">
    <source>
        <dbReference type="ARBA" id="ARBA00022536"/>
    </source>
</evidence>
<keyword evidence="2" id="KW-0677">Repeat</keyword>
<evidence type="ECO:0000313" key="8">
    <source>
        <dbReference type="Proteomes" id="UP001335648"/>
    </source>
</evidence>
<dbReference type="InterPro" id="IPR051022">
    <property type="entry name" value="Notch_Cell-Fate_Det"/>
</dbReference>
<dbReference type="Proteomes" id="UP001335648">
    <property type="component" value="Unassembled WGS sequence"/>
</dbReference>
<dbReference type="SMART" id="SM00179">
    <property type="entry name" value="EGF_CA"/>
    <property type="match status" value="2"/>
</dbReference>
<feature type="region of interest" description="Disordered" evidence="5">
    <location>
        <begin position="71"/>
        <end position="95"/>
    </location>
</feature>
<dbReference type="PANTHER" id="PTHR24049:SF35">
    <property type="entry name" value="EGF-LIKE DOMAIN-CONTAINING PROTEIN"/>
    <property type="match status" value="1"/>
</dbReference>